<evidence type="ECO:0000313" key="3">
    <source>
        <dbReference type="EMBL" id="KDN96009.1"/>
    </source>
</evidence>
<reference evidence="3 4" key="1">
    <citation type="submission" date="2014-04" db="EMBL/GenBank/DDBJ databases">
        <title>Draft genome sequence of Hydrogenovibrio marinus MH-110, a model organism for aerobic H2 metabolism.</title>
        <authorList>
            <person name="Cha H.J."/>
            <person name="Jo B.H."/>
            <person name="Hwang B.H."/>
        </authorList>
    </citation>
    <scope>NUCLEOTIDE SEQUENCE [LARGE SCALE GENOMIC DNA]</scope>
    <source>
        <strain evidence="3 4">MH-110</strain>
    </source>
</reference>
<evidence type="ECO:0000313" key="4">
    <source>
        <dbReference type="Proteomes" id="UP000027341"/>
    </source>
</evidence>
<gene>
    <name evidence="3" type="ORF">EI16_06900</name>
</gene>
<evidence type="ECO:0008006" key="5">
    <source>
        <dbReference type="Google" id="ProtNLM"/>
    </source>
</evidence>
<name>A0A066ZUP9_HYDMR</name>
<sequence length="230" mass="26139">MNILRRFIKQPLSRLSFAVASLLVFFLTNSVAAQDAPATTSADSARQAQDLSAQLIDIELPSQPGTNWWFWLEIGLIAVGVLILAGVLYWLRNRYWRRFHLRWQLKKLNNHWSKQPSMGDQDEGHEEALKLFQIFDDAKRHQLLLAEDALILKQTLEPLCFSRSHASRETLVATLDALKQALNAHEKHLLKTLPGMLAGRWRATITVIFSRIKGKSVNSVNSSQGEHHGQ</sequence>
<dbReference type="STRING" id="28885.EI16_06900"/>
<keyword evidence="1" id="KW-0472">Membrane</keyword>
<dbReference type="RefSeq" id="WP_029911287.1">
    <property type="nucleotide sequence ID" value="NZ_AP020335.1"/>
</dbReference>
<accession>A0A066ZUP9</accession>
<evidence type="ECO:0000256" key="2">
    <source>
        <dbReference type="SAM" id="SignalP"/>
    </source>
</evidence>
<keyword evidence="1" id="KW-0812">Transmembrane</keyword>
<dbReference type="AlphaFoldDB" id="A0A066ZUP9"/>
<keyword evidence="2" id="KW-0732">Signal</keyword>
<dbReference type="Proteomes" id="UP000027341">
    <property type="component" value="Unassembled WGS sequence"/>
</dbReference>
<feature type="signal peptide" evidence="2">
    <location>
        <begin position="1"/>
        <end position="33"/>
    </location>
</feature>
<feature type="chain" id="PRO_5001632443" description="DUF4381 domain-containing protein" evidence="2">
    <location>
        <begin position="34"/>
        <end position="230"/>
    </location>
</feature>
<proteinExistence type="predicted"/>
<comment type="caution">
    <text evidence="3">The sequence shown here is derived from an EMBL/GenBank/DDBJ whole genome shotgun (WGS) entry which is preliminary data.</text>
</comment>
<feature type="transmembrane region" description="Helical" evidence="1">
    <location>
        <begin position="68"/>
        <end position="91"/>
    </location>
</feature>
<protein>
    <recommendedName>
        <fullName evidence="5">DUF4381 domain-containing protein</fullName>
    </recommendedName>
</protein>
<organism evidence="3 4">
    <name type="scientific">Hydrogenovibrio marinus</name>
    <dbReference type="NCBI Taxonomy" id="28885"/>
    <lineage>
        <taxon>Bacteria</taxon>
        <taxon>Pseudomonadati</taxon>
        <taxon>Pseudomonadota</taxon>
        <taxon>Gammaproteobacteria</taxon>
        <taxon>Thiotrichales</taxon>
        <taxon>Piscirickettsiaceae</taxon>
        <taxon>Hydrogenovibrio</taxon>
    </lineage>
</organism>
<keyword evidence="4" id="KW-1185">Reference proteome</keyword>
<dbReference type="EMBL" id="JMIU01000001">
    <property type="protein sequence ID" value="KDN96009.1"/>
    <property type="molecule type" value="Genomic_DNA"/>
</dbReference>
<keyword evidence="1" id="KW-1133">Transmembrane helix</keyword>
<evidence type="ECO:0000256" key="1">
    <source>
        <dbReference type="SAM" id="Phobius"/>
    </source>
</evidence>